<dbReference type="Proteomes" id="UP000515856">
    <property type="component" value="Chromosome"/>
</dbReference>
<dbReference type="EMBL" id="CP060636">
    <property type="protein sequence ID" value="QNM11386.1"/>
    <property type="molecule type" value="Genomic_DNA"/>
</dbReference>
<organism evidence="1 2">
    <name type="scientific">[Eubacterium] hominis</name>
    <dbReference type="NCBI Taxonomy" id="2764325"/>
    <lineage>
        <taxon>Bacteria</taxon>
        <taxon>Bacillati</taxon>
        <taxon>Bacillota</taxon>
        <taxon>Erysipelotrichia</taxon>
        <taxon>Erysipelotrichales</taxon>
        <taxon>Erysipelotrichaceae</taxon>
        <taxon>Amedibacillus</taxon>
    </lineage>
</organism>
<keyword evidence="2" id="KW-1185">Reference proteome</keyword>
<evidence type="ECO:0000313" key="2">
    <source>
        <dbReference type="Proteomes" id="UP000515856"/>
    </source>
</evidence>
<evidence type="ECO:0000313" key="1">
    <source>
        <dbReference type="EMBL" id="QNM11386.1"/>
    </source>
</evidence>
<gene>
    <name evidence="1" type="ORF">H9Q80_14155</name>
</gene>
<reference evidence="1 2" key="1">
    <citation type="submission" date="2020-08" db="EMBL/GenBank/DDBJ databases">
        <authorList>
            <person name="Liu C."/>
            <person name="Sun Q."/>
        </authorList>
    </citation>
    <scope>NUCLEOTIDE SEQUENCE [LARGE SCALE GENOMIC DNA]</scope>
    <source>
        <strain evidence="1 2">NSJ-61</strain>
    </source>
</reference>
<dbReference type="RefSeq" id="WP_117451899.1">
    <property type="nucleotide sequence ID" value="NZ_CP060636.1"/>
</dbReference>
<accession>A0A7G9GKQ4</accession>
<sequence length="418" mass="48785">MSSIRKNIVFILGSYYPNYSAVGKCLGNIADILEEDYNITVISMKNKFDQEEKAIYRRQDIIRVSTKYLDKRMIIKEKIKASEGIKKYIYLKCEKILRLYGFFRIIFSKNTIDKALEKKFILALQNINSPIDYIIPTCSPFESINAALKFKERKDVEIIPFIFDLFAENNNLNRCTFNKRLKKKANMRLERKMLEHSKCIFYVSNWTDYLNENFSEFLTKSIEVEHPLLIKKNECINKSYDENIHIVYTGILDEKIRNPEFALELLIQMSKDIVGDFYSFGSGNIFVEKQSNKFPEKVISHGKVTSVEASKARLMGNILLSIGNKNVTQIPSKTFEYISTGKAILHIAENSSDPTIKLLDKYPAKMIVIKNEFYDIGEIEKFIRKNQFTDIPFDSILKMYYFAYPPYICEKMKSQLTV</sequence>
<name>A0A7G9GKQ4_9FIRM</name>
<dbReference type="AlphaFoldDB" id="A0A7G9GKQ4"/>
<proteinExistence type="predicted"/>
<protein>
    <submittedName>
        <fullName evidence="1">Uncharacterized protein</fullName>
    </submittedName>
</protein>
<dbReference type="KEGG" id="ehn:H9Q80_14155"/>